<protein>
    <submittedName>
        <fullName evidence="2">Zinc-binding dehydrogenase</fullName>
    </submittedName>
</protein>
<comment type="caution">
    <text evidence="2">The sequence shown here is derived from an EMBL/GenBank/DDBJ whole genome shotgun (WGS) entry which is preliminary data.</text>
</comment>
<dbReference type="Pfam" id="PF00107">
    <property type="entry name" value="ADH_zinc_N"/>
    <property type="match status" value="1"/>
</dbReference>
<dbReference type="PANTHER" id="PTHR43677:SF4">
    <property type="entry name" value="QUINONE OXIDOREDUCTASE-LIKE PROTEIN 2"/>
    <property type="match status" value="1"/>
</dbReference>
<dbReference type="Pfam" id="PF08240">
    <property type="entry name" value="ADH_N"/>
    <property type="match status" value="1"/>
</dbReference>
<feature type="domain" description="Enoyl reductase (ER)" evidence="1">
    <location>
        <begin position="18"/>
        <end position="349"/>
    </location>
</feature>
<evidence type="ECO:0000313" key="3">
    <source>
        <dbReference type="Proteomes" id="UP001551482"/>
    </source>
</evidence>
<proteinExistence type="predicted"/>
<dbReference type="EMBL" id="JBEZFP010000173">
    <property type="protein sequence ID" value="MEU8139414.1"/>
    <property type="molecule type" value="Genomic_DNA"/>
</dbReference>
<name>A0ABV3DX30_9ACTN</name>
<dbReference type="InterPro" id="IPR013149">
    <property type="entry name" value="ADH-like_C"/>
</dbReference>
<dbReference type="SUPFAM" id="SSF50129">
    <property type="entry name" value="GroES-like"/>
    <property type="match status" value="1"/>
</dbReference>
<dbReference type="RefSeq" id="WP_358363495.1">
    <property type="nucleotide sequence ID" value="NZ_JBEZFP010000173.1"/>
</dbReference>
<keyword evidence="3" id="KW-1185">Reference proteome</keyword>
<dbReference type="InterPro" id="IPR002364">
    <property type="entry name" value="Quin_OxRdtase/zeta-crystal_CS"/>
</dbReference>
<dbReference type="InterPro" id="IPR036291">
    <property type="entry name" value="NAD(P)-bd_dom_sf"/>
</dbReference>
<sequence length="355" mass="38169">MTEGNTVEAWAWVADRTGAPGEVLERRRIEVRAPGPGEIRVTSEAMSLNFNDIDCVYGRYATVPVDPPFTPGMEVVGVVEAVGPGAEQMLGKRVIGIPTRALGGYATSVVCPADMTLDLPEHFPAETGAAIHYPFHLSWLGLHERGKLESGETLLVTAAAGGVGSAAVQLGRRAGARVVALAGSDDKLKLCRELGAELALNYRTEDWVARVNEFTGRRGVDVAFDLVGGQVTQDIFRCMGFNGRHLIAGYASGIEQEHNSGFDPWRMVYGNFSLVGVAHLYVEDPIGHWARGGMRPSSRAHGLTVHAEILRLLDAGEIEPVIGRRIDFDDIPAALTDMEARATHGKVVVTNLPTP</sequence>
<dbReference type="PROSITE" id="PS01162">
    <property type="entry name" value="QOR_ZETA_CRYSTAL"/>
    <property type="match status" value="1"/>
</dbReference>
<dbReference type="Proteomes" id="UP001551482">
    <property type="component" value="Unassembled WGS sequence"/>
</dbReference>
<organism evidence="2 3">
    <name type="scientific">Streptodolium elevatio</name>
    <dbReference type="NCBI Taxonomy" id="3157996"/>
    <lineage>
        <taxon>Bacteria</taxon>
        <taxon>Bacillati</taxon>
        <taxon>Actinomycetota</taxon>
        <taxon>Actinomycetes</taxon>
        <taxon>Kitasatosporales</taxon>
        <taxon>Streptomycetaceae</taxon>
        <taxon>Streptodolium</taxon>
    </lineage>
</organism>
<dbReference type="Gene3D" id="3.90.180.10">
    <property type="entry name" value="Medium-chain alcohol dehydrogenases, catalytic domain"/>
    <property type="match status" value="1"/>
</dbReference>
<reference evidence="2 3" key="1">
    <citation type="submission" date="2024-06" db="EMBL/GenBank/DDBJ databases">
        <title>The Natural Products Discovery Center: Release of the First 8490 Sequenced Strains for Exploring Actinobacteria Biosynthetic Diversity.</title>
        <authorList>
            <person name="Kalkreuter E."/>
            <person name="Kautsar S.A."/>
            <person name="Yang D."/>
            <person name="Bader C.D."/>
            <person name="Teijaro C.N."/>
            <person name="Fluegel L."/>
            <person name="Davis C.M."/>
            <person name="Simpson J.R."/>
            <person name="Lauterbach L."/>
            <person name="Steele A.D."/>
            <person name="Gui C."/>
            <person name="Meng S."/>
            <person name="Li G."/>
            <person name="Viehrig K."/>
            <person name="Ye F."/>
            <person name="Su P."/>
            <person name="Kiefer A.F."/>
            <person name="Nichols A."/>
            <person name="Cepeda A.J."/>
            <person name="Yan W."/>
            <person name="Fan B."/>
            <person name="Jiang Y."/>
            <person name="Adhikari A."/>
            <person name="Zheng C.-J."/>
            <person name="Schuster L."/>
            <person name="Cowan T.M."/>
            <person name="Smanski M.J."/>
            <person name="Chevrette M.G."/>
            <person name="De Carvalho L.P.S."/>
            <person name="Shen B."/>
        </authorList>
    </citation>
    <scope>NUCLEOTIDE SEQUENCE [LARGE SCALE GENOMIC DNA]</scope>
    <source>
        <strain evidence="2 3">NPDC048946</strain>
    </source>
</reference>
<dbReference type="SUPFAM" id="SSF51735">
    <property type="entry name" value="NAD(P)-binding Rossmann-fold domains"/>
    <property type="match status" value="1"/>
</dbReference>
<dbReference type="SMART" id="SM00829">
    <property type="entry name" value="PKS_ER"/>
    <property type="match status" value="1"/>
</dbReference>
<evidence type="ECO:0000313" key="2">
    <source>
        <dbReference type="EMBL" id="MEU8139414.1"/>
    </source>
</evidence>
<accession>A0ABV3DX30</accession>
<dbReference type="InterPro" id="IPR013154">
    <property type="entry name" value="ADH-like_N"/>
</dbReference>
<dbReference type="InterPro" id="IPR020843">
    <property type="entry name" value="ER"/>
</dbReference>
<dbReference type="Gene3D" id="3.40.50.720">
    <property type="entry name" value="NAD(P)-binding Rossmann-like Domain"/>
    <property type="match status" value="1"/>
</dbReference>
<dbReference type="InterPro" id="IPR011032">
    <property type="entry name" value="GroES-like_sf"/>
</dbReference>
<gene>
    <name evidence="2" type="ORF">AB0C36_38690</name>
</gene>
<dbReference type="InterPro" id="IPR051397">
    <property type="entry name" value="Zn-ADH-like_protein"/>
</dbReference>
<dbReference type="PANTHER" id="PTHR43677">
    <property type="entry name" value="SHORT-CHAIN DEHYDROGENASE/REDUCTASE"/>
    <property type="match status" value="1"/>
</dbReference>
<evidence type="ECO:0000259" key="1">
    <source>
        <dbReference type="SMART" id="SM00829"/>
    </source>
</evidence>